<dbReference type="CDD" id="cd07346">
    <property type="entry name" value="ABC_6TM_exporters"/>
    <property type="match status" value="1"/>
</dbReference>
<dbReference type="Pfam" id="PF00664">
    <property type="entry name" value="ABC_membrane"/>
    <property type="match status" value="1"/>
</dbReference>
<dbReference type="PANTHER" id="PTHR24221">
    <property type="entry name" value="ATP-BINDING CASSETTE SUB-FAMILY B"/>
    <property type="match status" value="1"/>
</dbReference>
<comment type="subcellular location">
    <subcellularLocation>
        <location evidence="1">Cell membrane</location>
        <topology evidence="1">Multi-pass membrane protein</topology>
    </subcellularLocation>
</comment>
<keyword evidence="2" id="KW-0813">Transport</keyword>
<dbReference type="NCBIfam" id="TIGR03797">
    <property type="entry name" value="NHLM_micro_ABC2"/>
    <property type="match status" value="1"/>
</dbReference>
<dbReference type="Gene3D" id="1.20.1560.10">
    <property type="entry name" value="ABC transporter type 1, transmembrane domain"/>
    <property type="match status" value="1"/>
</dbReference>
<reference evidence="13" key="1">
    <citation type="submission" date="2021-04" db="EMBL/GenBank/DDBJ databases">
        <title>A novel Synergistetes isolate from a pyrite-forming mixed culture.</title>
        <authorList>
            <person name="Bunk B."/>
            <person name="Sproer C."/>
            <person name="Spring S."/>
            <person name="Pester M."/>
        </authorList>
    </citation>
    <scope>NUCLEOTIDE SEQUENCE [LARGE SCALE GENOMIC DNA]</scope>
    <source>
        <strain evidence="13">J.5.4.2-T.3.5.2</strain>
    </source>
</reference>
<dbReference type="EMBL" id="CP072943">
    <property type="protein sequence ID" value="QTX33318.1"/>
    <property type="molecule type" value="Genomic_DNA"/>
</dbReference>
<proteinExistence type="predicted"/>
<dbReference type="GO" id="GO:0034040">
    <property type="term" value="F:ATPase-coupled lipid transmembrane transporter activity"/>
    <property type="evidence" value="ECO:0007669"/>
    <property type="project" value="TreeGrafter"/>
</dbReference>
<dbReference type="InterPro" id="IPR022515">
    <property type="entry name" value="NHPM_micro_ABC2"/>
</dbReference>
<evidence type="ECO:0000256" key="8">
    <source>
        <dbReference type="ARBA" id="ARBA00023136"/>
    </source>
</evidence>
<dbReference type="InterPro" id="IPR039421">
    <property type="entry name" value="Type_1_exporter"/>
</dbReference>
<dbReference type="InterPro" id="IPR017871">
    <property type="entry name" value="ABC_transporter-like_CS"/>
</dbReference>
<feature type="transmembrane region" description="Helical" evidence="9">
    <location>
        <begin position="407"/>
        <end position="427"/>
    </location>
</feature>
<dbReference type="PROSITE" id="PS50893">
    <property type="entry name" value="ABC_TRANSPORTER_2"/>
    <property type="match status" value="1"/>
</dbReference>
<feature type="transmembrane region" description="Helical" evidence="9">
    <location>
        <begin position="626"/>
        <end position="652"/>
    </location>
</feature>
<dbReference type="Pfam" id="PF00005">
    <property type="entry name" value="ABC_tran"/>
    <property type="match status" value="1"/>
</dbReference>
<evidence type="ECO:0000256" key="2">
    <source>
        <dbReference type="ARBA" id="ARBA00022448"/>
    </source>
</evidence>
<evidence type="ECO:0000313" key="13">
    <source>
        <dbReference type="Proteomes" id="UP000671879"/>
    </source>
</evidence>
<accession>A0A9Q7AEP7</accession>
<gene>
    <name evidence="12" type="ORF">KAR29_05415</name>
</gene>
<protein>
    <submittedName>
        <fullName evidence="12">NHLP bacteriocin export ABC transporter permease/ATPase subunit</fullName>
    </submittedName>
</protein>
<dbReference type="InterPro" id="IPR003439">
    <property type="entry name" value="ABC_transporter-like_ATP-bd"/>
</dbReference>
<feature type="transmembrane region" description="Helical" evidence="9">
    <location>
        <begin position="672"/>
        <end position="697"/>
    </location>
</feature>
<keyword evidence="8 9" id="KW-0472">Membrane</keyword>
<sequence length="962" mass="106089">MDELIGRLGGTGRERVLLPSAPERLGREKRVLLVVDGTVDVRGVLLSKGRDWGPREPLFSLEPGEFLWDAVADDASYALEMTARDRVRLIVFAWEELDAAELPLKKALQEGMEAFLDKFGLWLARSVPPLSVAPERAEGPGPHPCSADSFFAAPSEARWALVEEGDVALLGEETVERASALFVGDALWLRGLSEGAVRWLSARDLSGRDMEAALEGTLSLYRRLAFLHGRLDLADQWNLSRSMAAQGREQFASALGDLGSLLSRKEEHKGPPPTGPLMKIAYRLGELQGFSLPQGLRHPESIVTVEDLGRALSLRVRKVTLERDWWKDDGLPLIAFRGEERKPVALLPGRGRYGLYDPSDDSKRPLDATRAAELEREAYAVYRPFPPGRLTKRDLFSFGLFRSGREILVAVVAAFAMGGLGLLVPVINGKVFQDVIPAAERGQIVEAFVVLLALGLSTALLRLFQQISLFRVESRMDHDIEMALWDRMLRLRATFFRRYSAGDLANRAFGLNSVHQYMSQSGRTVVTNFVYTLLFLAQMFYYDWKVALAAAGCLSLLGSAMALTGYIQIRFQRKMVALQNRLSGLVLQILTGLNKIRVAAAEEPAFARWAYLFGAQRLCNYRSARAAAILSGFASAFPPLCAVVIFLVIMYGRVGYPDDMGKAYDLGRFVSFWSAYGAMQGAFLSLVSTVATLFAVLPLYEALSPILDEEPEVGDHKADPGPLRGKIDMTALTFRYHRDAPVLFQNFSLSIRPGEFVAVVGPSGAGKSTLIRLLLGFEFPEVGDVFYDDKPLKDMDLRKVRSQIGVVLQQGGIIAGDLFSNIVCSRPLSIEQAWEAARVAGLEEDIKAMPMGMHTMITEGANTLSGGQRQRLAIARAVVARPAILLFDEATSALDNRTQDEVSRSLERLKATRIVVAHRLSTVRNADRIVVVAGGGVAEEGTFDDLLARRGLFYELSLRQMT</sequence>
<dbReference type="RefSeq" id="WP_274374599.1">
    <property type="nucleotide sequence ID" value="NZ_CP072943.1"/>
</dbReference>
<dbReference type="GO" id="GO:0140359">
    <property type="term" value="F:ABC-type transporter activity"/>
    <property type="evidence" value="ECO:0007669"/>
    <property type="project" value="InterPro"/>
</dbReference>
<dbReference type="KEGG" id="aram:KAR29_05415"/>
<dbReference type="SUPFAM" id="SSF52540">
    <property type="entry name" value="P-loop containing nucleoside triphosphate hydrolases"/>
    <property type="match status" value="1"/>
</dbReference>
<evidence type="ECO:0000259" key="10">
    <source>
        <dbReference type="PROSITE" id="PS50893"/>
    </source>
</evidence>
<dbReference type="SMART" id="SM00382">
    <property type="entry name" value="AAA"/>
    <property type="match status" value="1"/>
</dbReference>
<organism evidence="12 13">
    <name type="scientific">Aminithiophilus ramosus</name>
    <dbReference type="NCBI Taxonomy" id="3029084"/>
    <lineage>
        <taxon>Bacteria</taxon>
        <taxon>Thermotogati</taxon>
        <taxon>Synergistota</taxon>
        <taxon>Synergistia</taxon>
        <taxon>Synergistales</taxon>
        <taxon>Aminithiophilaceae</taxon>
        <taxon>Aminithiophilus</taxon>
    </lineage>
</organism>
<evidence type="ECO:0000256" key="5">
    <source>
        <dbReference type="ARBA" id="ARBA00022741"/>
    </source>
</evidence>
<dbReference type="PANTHER" id="PTHR24221:SF654">
    <property type="entry name" value="ATP-BINDING CASSETTE SUB-FAMILY B MEMBER 6"/>
    <property type="match status" value="1"/>
</dbReference>
<evidence type="ECO:0000256" key="1">
    <source>
        <dbReference type="ARBA" id="ARBA00004651"/>
    </source>
</evidence>
<dbReference type="GO" id="GO:0005524">
    <property type="term" value="F:ATP binding"/>
    <property type="evidence" value="ECO:0007669"/>
    <property type="project" value="UniProtKB-KW"/>
</dbReference>
<dbReference type="PROSITE" id="PS50929">
    <property type="entry name" value="ABC_TM1F"/>
    <property type="match status" value="1"/>
</dbReference>
<dbReference type="InterPro" id="IPR036640">
    <property type="entry name" value="ABC1_TM_sf"/>
</dbReference>
<feature type="transmembrane region" description="Helical" evidence="9">
    <location>
        <begin position="548"/>
        <end position="569"/>
    </location>
</feature>
<feature type="transmembrane region" description="Helical" evidence="9">
    <location>
        <begin position="525"/>
        <end position="542"/>
    </location>
</feature>
<keyword evidence="4 9" id="KW-0812">Transmembrane</keyword>
<dbReference type="GO" id="GO:0016887">
    <property type="term" value="F:ATP hydrolysis activity"/>
    <property type="evidence" value="ECO:0007669"/>
    <property type="project" value="InterPro"/>
</dbReference>
<evidence type="ECO:0000256" key="9">
    <source>
        <dbReference type="SAM" id="Phobius"/>
    </source>
</evidence>
<evidence type="ECO:0000256" key="4">
    <source>
        <dbReference type="ARBA" id="ARBA00022692"/>
    </source>
</evidence>
<keyword evidence="6" id="KW-0067">ATP-binding</keyword>
<dbReference type="Proteomes" id="UP000671879">
    <property type="component" value="Chromosome"/>
</dbReference>
<dbReference type="PROSITE" id="PS00211">
    <property type="entry name" value="ABC_TRANSPORTER_1"/>
    <property type="match status" value="1"/>
</dbReference>
<dbReference type="AlphaFoldDB" id="A0A9Q7AEP7"/>
<name>A0A9Q7AEP7_9BACT</name>
<dbReference type="InterPro" id="IPR011527">
    <property type="entry name" value="ABC1_TM_dom"/>
</dbReference>
<keyword evidence="5" id="KW-0547">Nucleotide-binding</keyword>
<feature type="domain" description="ABC transporter" evidence="10">
    <location>
        <begin position="727"/>
        <end position="959"/>
    </location>
</feature>
<dbReference type="InterPro" id="IPR003593">
    <property type="entry name" value="AAA+_ATPase"/>
</dbReference>
<dbReference type="InterPro" id="IPR027417">
    <property type="entry name" value="P-loop_NTPase"/>
</dbReference>
<dbReference type="GO" id="GO:0005886">
    <property type="term" value="C:plasma membrane"/>
    <property type="evidence" value="ECO:0007669"/>
    <property type="project" value="UniProtKB-SubCell"/>
</dbReference>
<evidence type="ECO:0000256" key="7">
    <source>
        <dbReference type="ARBA" id="ARBA00022989"/>
    </source>
</evidence>
<feature type="domain" description="ABC transmembrane type-1" evidence="11">
    <location>
        <begin position="408"/>
        <end position="695"/>
    </location>
</feature>
<evidence type="ECO:0000259" key="11">
    <source>
        <dbReference type="PROSITE" id="PS50929"/>
    </source>
</evidence>
<dbReference type="FunFam" id="3.40.50.300:FF:000299">
    <property type="entry name" value="ABC transporter ATP-binding protein/permease"/>
    <property type="match status" value="1"/>
</dbReference>
<keyword evidence="3" id="KW-1003">Cell membrane</keyword>
<dbReference type="Gene3D" id="3.40.50.300">
    <property type="entry name" value="P-loop containing nucleotide triphosphate hydrolases"/>
    <property type="match status" value="1"/>
</dbReference>
<dbReference type="SUPFAM" id="SSF90123">
    <property type="entry name" value="ABC transporter transmembrane region"/>
    <property type="match status" value="1"/>
</dbReference>
<evidence type="ECO:0000256" key="3">
    <source>
        <dbReference type="ARBA" id="ARBA00022475"/>
    </source>
</evidence>
<evidence type="ECO:0000256" key="6">
    <source>
        <dbReference type="ARBA" id="ARBA00022840"/>
    </source>
</evidence>
<keyword evidence="7 9" id="KW-1133">Transmembrane helix</keyword>
<keyword evidence="13" id="KW-1185">Reference proteome</keyword>
<evidence type="ECO:0000313" key="12">
    <source>
        <dbReference type="EMBL" id="QTX33318.1"/>
    </source>
</evidence>